<comment type="caution">
    <text evidence="1">The sequence shown here is derived from an EMBL/GenBank/DDBJ whole genome shotgun (WGS) entry which is preliminary data.</text>
</comment>
<name>A0A8K0RJN6_9PLEO</name>
<evidence type="ECO:0000313" key="2">
    <source>
        <dbReference type="Proteomes" id="UP000813461"/>
    </source>
</evidence>
<evidence type="ECO:0000313" key="1">
    <source>
        <dbReference type="EMBL" id="KAH7094473.1"/>
    </source>
</evidence>
<dbReference type="EMBL" id="JAGMVJ010000001">
    <property type="protein sequence ID" value="KAH7094473.1"/>
    <property type="molecule type" value="Genomic_DNA"/>
</dbReference>
<keyword evidence="2" id="KW-1185">Reference proteome</keyword>
<sequence>MVLLSVAAMPVQAAVDRGLLFIASDCRIKQKWRRNSVKTIQHMFVETQLTGRVEQGKLEERRAEEGRAER</sequence>
<proteinExistence type="predicted"/>
<reference evidence="1" key="1">
    <citation type="journal article" date="2021" name="Nat. Commun.">
        <title>Genetic determinants of endophytism in the Arabidopsis root mycobiome.</title>
        <authorList>
            <person name="Mesny F."/>
            <person name="Miyauchi S."/>
            <person name="Thiergart T."/>
            <person name="Pickel B."/>
            <person name="Atanasova L."/>
            <person name="Karlsson M."/>
            <person name="Huettel B."/>
            <person name="Barry K.W."/>
            <person name="Haridas S."/>
            <person name="Chen C."/>
            <person name="Bauer D."/>
            <person name="Andreopoulos W."/>
            <person name="Pangilinan J."/>
            <person name="LaButti K."/>
            <person name="Riley R."/>
            <person name="Lipzen A."/>
            <person name="Clum A."/>
            <person name="Drula E."/>
            <person name="Henrissat B."/>
            <person name="Kohler A."/>
            <person name="Grigoriev I.V."/>
            <person name="Martin F.M."/>
            <person name="Hacquard S."/>
        </authorList>
    </citation>
    <scope>NUCLEOTIDE SEQUENCE</scope>
    <source>
        <strain evidence="1">MPI-SDFR-AT-0120</strain>
    </source>
</reference>
<protein>
    <submittedName>
        <fullName evidence="1">Uncharacterized protein</fullName>
    </submittedName>
</protein>
<gene>
    <name evidence="1" type="ORF">FB567DRAFT_510281</name>
</gene>
<organism evidence="1 2">
    <name type="scientific">Paraphoma chrysanthemicola</name>
    <dbReference type="NCBI Taxonomy" id="798071"/>
    <lineage>
        <taxon>Eukaryota</taxon>
        <taxon>Fungi</taxon>
        <taxon>Dikarya</taxon>
        <taxon>Ascomycota</taxon>
        <taxon>Pezizomycotina</taxon>
        <taxon>Dothideomycetes</taxon>
        <taxon>Pleosporomycetidae</taxon>
        <taxon>Pleosporales</taxon>
        <taxon>Pleosporineae</taxon>
        <taxon>Phaeosphaeriaceae</taxon>
        <taxon>Paraphoma</taxon>
    </lineage>
</organism>
<dbReference type="Proteomes" id="UP000813461">
    <property type="component" value="Unassembled WGS sequence"/>
</dbReference>
<dbReference type="AlphaFoldDB" id="A0A8K0RJN6"/>
<accession>A0A8K0RJN6</accession>